<dbReference type="PANTHER" id="PTHR32060">
    <property type="entry name" value="TAIL-SPECIFIC PROTEASE"/>
    <property type="match status" value="1"/>
</dbReference>
<feature type="chain" id="PRO_5046401097" evidence="1">
    <location>
        <begin position="26"/>
        <end position="485"/>
    </location>
</feature>
<sequence length="485" mass="54554">MNTFKSKFRLYALFTLLAITIFSCKDDEEVNPDEEEEEVIVSPNVAINNWILDVMKEVYYWLDDMKTPIANNSEPADYFESLLFKPTDRFSAIYPNYQELINNLSGVSTEAGYEFSLLRESLDNQNVLAAVTYIKKGSPADSGGLLRGDLLTQINGTTMTLSNYQSLLRSISSNHTVTYRRFIEGSNTLGPGQTMNLSTISIQENPNFLDTVYTFENQKIGYFIYNFFSPGVENSQGQMDTRYDQEMDEVFAKFKAEGVNHLVVDFRYNGGGYVTSSVNLASMIAPDITSSSIFSKTKFNSFLSQFSQFQNVQTNFKTKSQNIGNNLTEKTVYVITSRGTASASELVINSLKPYMEVVIIGDVTYGKNVGSVAFEDEDNPDNNYGLLPIITKSFNSLDQSDYGNGFIPDIEMNELDFLPFRNLGDINEPLLNSAIEKILNRPPSGRKSGIKRQFVGSSLDRKIRQGLLLEDPKSFRSAFEKINTH</sequence>
<name>A0ABW4VMQ7_9BACT</name>
<dbReference type="EMBL" id="JBHUHR010000021">
    <property type="protein sequence ID" value="MFD2034543.1"/>
    <property type="molecule type" value="Genomic_DNA"/>
</dbReference>
<protein>
    <submittedName>
        <fullName evidence="3">S41 family peptidase</fullName>
    </submittedName>
</protein>
<dbReference type="InterPro" id="IPR005151">
    <property type="entry name" value="Tail-specific_protease"/>
</dbReference>
<dbReference type="CDD" id="cd07561">
    <property type="entry name" value="Peptidase_S41_CPP_like"/>
    <property type="match status" value="1"/>
</dbReference>
<dbReference type="InterPro" id="IPR029045">
    <property type="entry name" value="ClpP/crotonase-like_dom_sf"/>
</dbReference>
<dbReference type="InterPro" id="IPR041489">
    <property type="entry name" value="PDZ_6"/>
</dbReference>
<dbReference type="Proteomes" id="UP001597361">
    <property type="component" value="Unassembled WGS sequence"/>
</dbReference>
<evidence type="ECO:0000256" key="1">
    <source>
        <dbReference type="SAM" id="SignalP"/>
    </source>
</evidence>
<dbReference type="PROSITE" id="PS51257">
    <property type="entry name" value="PROKAR_LIPOPROTEIN"/>
    <property type="match status" value="1"/>
</dbReference>
<evidence type="ECO:0000313" key="4">
    <source>
        <dbReference type="Proteomes" id="UP001597361"/>
    </source>
</evidence>
<evidence type="ECO:0000259" key="2">
    <source>
        <dbReference type="PROSITE" id="PS50106"/>
    </source>
</evidence>
<reference evidence="4" key="1">
    <citation type="journal article" date="2019" name="Int. J. Syst. Evol. Microbiol.">
        <title>The Global Catalogue of Microorganisms (GCM) 10K type strain sequencing project: providing services to taxonomists for standard genome sequencing and annotation.</title>
        <authorList>
            <consortium name="The Broad Institute Genomics Platform"/>
            <consortium name="The Broad Institute Genome Sequencing Center for Infectious Disease"/>
            <person name="Wu L."/>
            <person name="Ma J."/>
        </authorList>
    </citation>
    <scope>NUCLEOTIDE SEQUENCE [LARGE SCALE GENOMIC DNA]</scope>
    <source>
        <strain evidence="4">CGMCC 1.15180</strain>
    </source>
</reference>
<dbReference type="Gene3D" id="3.90.226.10">
    <property type="entry name" value="2-enoyl-CoA Hydratase, Chain A, domain 1"/>
    <property type="match status" value="1"/>
</dbReference>
<feature type="domain" description="PDZ" evidence="2">
    <location>
        <begin position="131"/>
        <end position="183"/>
    </location>
</feature>
<dbReference type="SUPFAM" id="SSF52096">
    <property type="entry name" value="ClpP/crotonase"/>
    <property type="match status" value="1"/>
</dbReference>
<dbReference type="Pfam" id="PF17820">
    <property type="entry name" value="PDZ_6"/>
    <property type="match status" value="1"/>
</dbReference>
<dbReference type="PROSITE" id="PS50106">
    <property type="entry name" value="PDZ"/>
    <property type="match status" value="1"/>
</dbReference>
<comment type="caution">
    <text evidence="3">The sequence shown here is derived from an EMBL/GenBank/DDBJ whole genome shotgun (WGS) entry which is preliminary data.</text>
</comment>
<dbReference type="PANTHER" id="PTHR32060:SF30">
    <property type="entry name" value="CARBOXY-TERMINAL PROCESSING PROTEASE CTPA"/>
    <property type="match status" value="1"/>
</dbReference>
<dbReference type="RefSeq" id="WP_376884804.1">
    <property type="nucleotide sequence ID" value="NZ_JBHUHR010000021.1"/>
</dbReference>
<dbReference type="SMART" id="SM00245">
    <property type="entry name" value="TSPc"/>
    <property type="match status" value="1"/>
</dbReference>
<dbReference type="Pfam" id="PF18294">
    <property type="entry name" value="Pept_S41_N"/>
    <property type="match status" value="1"/>
</dbReference>
<accession>A0ABW4VMQ7</accession>
<dbReference type="InterPro" id="IPR036034">
    <property type="entry name" value="PDZ_sf"/>
</dbReference>
<proteinExistence type="predicted"/>
<keyword evidence="4" id="KW-1185">Reference proteome</keyword>
<dbReference type="Gene3D" id="2.30.42.10">
    <property type="match status" value="1"/>
</dbReference>
<dbReference type="Gene3D" id="3.30.750.170">
    <property type="match status" value="1"/>
</dbReference>
<dbReference type="InterPro" id="IPR001478">
    <property type="entry name" value="PDZ"/>
</dbReference>
<organism evidence="3 4">
    <name type="scientific">Belliella marina</name>
    <dbReference type="NCBI Taxonomy" id="1644146"/>
    <lineage>
        <taxon>Bacteria</taxon>
        <taxon>Pseudomonadati</taxon>
        <taxon>Bacteroidota</taxon>
        <taxon>Cytophagia</taxon>
        <taxon>Cytophagales</taxon>
        <taxon>Cyclobacteriaceae</taxon>
        <taxon>Belliella</taxon>
    </lineage>
</organism>
<feature type="signal peptide" evidence="1">
    <location>
        <begin position="1"/>
        <end position="25"/>
    </location>
</feature>
<dbReference type="SUPFAM" id="SSF50156">
    <property type="entry name" value="PDZ domain-like"/>
    <property type="match status" value="1"/>
</dbReference>
<keyword evidence="1" id="KW-0732">Signal</keyword>
<gene>
    <name evidence="3" type="ORF">ACFSKL_07075</name>
</gene>
<dbReference type="Pfam" id="PF03572">
    <property type="entry name" value="Peptidase_S41"/>
    <property type="match status" value="1"/>
</dbReference>
<evidence type="ECO:0000313" key="3">
    <source>
        <dbReference type="EMBL" id="MFD2034543.1"/>
    </source>
</evidence>
<dbReference type="InterPro" id="IPR041613">
    <property type="entry name" value="Pept_S41_N"/>
</dbReference>